<reference evidence="1 2" key="1">
    <citation type="journal article" date="2015" name="Parasit. Vectors">
        <title>Draft genome of the scabies mite.</title>
        <authorList>
            <person name="Rider S.D.Jr."/>
            <person name="Morgan M.S."/>
            <person name="Arlian L.G."/>
        </authorList>
    </citation>
    <scope>NUCLEOTIDE SEQUENCE [LARGE SCALE GENOMIC DNA]</scope>
    <source>
        <strain evidence="1">Arlian Lab</strain>
    </source>
</reference>
<gene>
    <name evidence="1" type="ORF">QR98_0094920</name>
</gene>
<evidence type="ECO:0000313" key="2">
    <source>
        <dbReference type="Proteomes" id="UP000616769"/>
    </source>
</evidence>
<organism evidence="1 2">
    <name type="scientific">Sarcoptes scabiei</name>
    <name type="common">Itch mite</name>
    <name type="synonym">Acarus scabiei</name>
    <dbReference type="NCBI Taxonomy" id="52283"/>
    <lineage>
        <taxon>Eukaryota</taxon>
        <taxon>Metazoa</taxon>
        <taxon>Ecdysozoa</taxon>
        <taxon>Arthropoda</taxon>
        <taxon>Chelicerata</taxon>
        <taxon>Arachnida</taxon>
        <taxon>Acari</taxon>
        <taxon>Acariformes</taxon>
        <taxon>Sarcoptiformes</taxon>
        <taxon>Astigmata</taxon>
        <taxon>Psoroptidia</taxon>
        <taxon>Sarcoptoidea</taxon>
        <taxon>Sarcoptidae</taxon>
        <taxon>Sarcoptinae</taxon>
        <taxon>Sarcoptes</taxon>
    </lineage>
</organism>
<dbReference type="AlphaFoldDB" id="A0A132AJ35"/>
<name>A0A132AJ35_SARSC</name>
<sequence>MPQPSRSSRHLTSGSV</sequence>
<comment type="caution">
    <text evidence="1">The sequence shown here is derived from an EMBL/GenBank/DDBJ whole genome shotgun (WGS) entry which is preliminary data.</text>
</comment>
<proteinExistence type="predicted"/>
<accession>A0A132AJ35</accession>
<dbReference type="EMBL" id="JXLN01016084">
    <property type="protein sequence ID" value="KPM10927.1"/>
    <property type="molecule type" value="Genomic_DNA"/>
</dbReference>
<protein>
    <submittedName>
        <fullName evidence="1">Uncharacterized protein</fullName>
    </submittedName>
</protein>
<dbReference type="Proteomes" id="UP000616769">
    <property type="component" value="Unassembled WGS sequence"/>
</dbReference>
<evidence type="ECO:0000313" key="1">
    <source>
        <dbReference type="EMBL" id="KPM10927.1"/>
    </source>
</evidence>
<dbReference type="VEuPathDB" id="VectorBase:SSCA006739"/>